<dbReference type="EMBL" id="AZIL01000353">
    <property type="protein sequence ID" value="EWM28124.1"/>
    <property type="molecule type" value="Genomic_DNA"/>
</dbReference>
<keyword evidence="3" id="KW-1185">Reference proteome</keyword>
<feature type="compositionally biased region" description="Low complexity" evidence="1">
    <location>
        <begin position="676"/>
        <end position="698"/>
    </location>
</feature>
<feature type="compositionally biased region" description="Gly residues" evidence="1">
    <location>
        <begin position="908"/>
        <end position="936"/>
    </location>
</feature>
<reference evidence="2 3" key="1">
    <citation type="journal article" date="2014" name="Mol. Plant">
        <title>Chromosome Scale Genome Assembly and Transcriptome Profiling of Nannochloropsis gaditana in Nitrogen Depletion.</title>
        <authorList>
            <person name="Corteggiani Carpinelli E."/>
            <person name="Telatin A."/>
            <person name="Vitulo N."/>
            <person name="Forcato C."/>
            <person name="D'Angelo M."/>
            <person name="Schiavon R."/>
            <person name="Vezzi A."/>
            <person name="Giacometti G.M."/>
            <person name="Morosinotto T."/>
            <person name="Valle G."/>
        </authorList>
    </citation>
    <scope>NUCLEOTIDE SEQUENCE [LARGE SCALE GENOMIC DNA]</scope>
    <source>
        <strain evidence="2 3">B-31</strain>
    </source>
</reference>
<feature type="compositionally biased region" description="Gly residues" evidence="1">
    <location>
        <begin position="13"/>
        <end position="24"/>
    </location>
</feature>
<name>W7U667_9STRA</name>
<feature type="compositionally biased region" description="Low complexity" evidence="1">
    <location>
        <begin position="510"/>
        <end position="538"/>
    </location>
</feature>
<feature type="compositionally biased region" description="Polar residues" evidence="1">
    <location>
        <begin position="984"/>
        <end position="997"/>
    </location>
</feature>
<feature type="compositionally biased region" description="Low complexity" evidence="1">
    <location>
        <begin position="193"/>
        <end position="202"/>
    </location>
</feature>
<feature type="compositionally biased region" description="Gly residues" evidence="1">
    <location>
        <begin position="853"/>
        <end position="868"/>
    </location>
</feature>
<feature type="compositionally biased region" description="Polar residues" evidence="1">
    <location>
        <begin position="176"/>
        <end position="186"/>
    </location>
</feature>
<feature type="region of interest" description="Disordered" evidence="1">
    <location>
        <begin position="673"/>
        <end position="761"/>
    </location>
</feature>
<feature type="compositionally biased region" description="Pro residues" evidence="1">
    <location>
        <begin position="752"/>
        <end position="761"/>
    </location>
</feature>
<feature type="region of interest" description="Disordered" evidence="1">
    <location>
        <begin position="847"/>
        <end position="1028"/>
    </location>
</feature>
<feature type="region of interest" description="Disordered" evidence="1">
    <location>
        <begin position="1"/>
        <end position="56"/>
    </location>
</feature>
<organism evidence="2 3">
    <name type="scientific">Nannochloropsis gaditana</name>
    <dbReference type="NCBI Taxonomy" id="72520"/>
    <lineage>
        <taxon>Eukaryota</taxon>
        <taxon>Sar</taxon>
        <taxon>Stramenopiles</taxon>
        <taxon>Ochrophyta</taxon>
        <taxon>Eustigmatophyceae</taxon>
        <taxon>Eustigmatales</taxon>
        <taxon>Monodopsidaceae</taxon>
        <taxon>Nannochloropsis</taxon>
    </lineage>
</organism>
<proteinExistence type="predicted"/>
<feature type="compositionally biased region" description="Low complexity" evidence="1">
    <location>
        <begin position="998"/>
        <end position="1011"/>
    </location>
</feature>
<accession>W7U667</accession>
<feature type="compositionally biased region" description="Pro residues" evidence="1">
    <location>
        <begin position="320"/>
        <end position="333"/>
    </location>
</feature>
<feature type="compositionally biased region" description="Low complexity" evidence="1">
    <location>
        <begin position="739"/>
        <end position="751"/>
    </location>
</feature>
<evidence type="ECO:0000313" key="3">
    <source>
        <dbReference type="Proteomes" id="UP000019335"/>
    </source>
</evidence>
<feature type="region of interest" description="Disordered" evidence="1">
    <location>
        <begin position="71"/>
        <end position="390"/>
    </location>
</feature>
<evidence type="ECO:0000313" key="2">
    <source>
        <dbReference type="EMBL" id="EWM28124.1"/>
    </source>
</evidence>
<sequence length="1028" mass="101155">MSRTLEGGKKRGGGSGGAGRGSGGRSQQHSGEKLDLKQLMEFAPPGTTPDQILEMSKKFREREKLKEEICKLWDAPASNPEDEWHDVGRKKKEPMVAPSSRGGRGGRASPSDARRGAPGQVLDARLAGSSGLGARNGPIVNGRGRSAPPGHRGGRSGGRGGGGSGVVMVGGPGPAYSNSESRSTSVGPKASSGNGTAGPPRTGGRKPGPSEMAEAPGDAADPARGTGRPGALPGGEAPWDQPVSSVLSGKPSAAVGPSSSSAAPSPASASTGAAPAPTRPTTTSTARGAKPGPHSASAANATPPPAATGTWAALLKPKPKPPPPPPAPVPPPSKQTRKEVVEPAPVSGPAPTRQGPGEQPPKMQHAKEVKESQAPLHTQQTRPTGPPDGVILKEADILKMNASAGLKKSDADKAIGPNTPASIGATDLPQRRVPAAVDAGVGKPARRPEADSLEGAAEGLGRVKLGQWDALNAGGDAGGSNILFGAFGVDDSSSNKKSAATSVADIWGGKPATSPVVAASAKPPSVAASPSTSALSPKEAAIGAPVPSAGTHGPSSSARPPAPPGLGGPPIVNATSVKAIESAAQRVGAGGPSKPTGPVDAVKGRPAQQSPIKGGMSVPPHSSHPHGVSGPHTDLVGGLGGYPPYMNGTYGLAAAGGPPVGAAVGSDTGLDSASVGYPGQQTAQPGAGAGVVSGVRGSPLAAPPSSTGSMPAATSSYHAQQQAQPQSTSGVPPHLSSAMQQQPQQQQQQPQQPAPYGQPPPGMAPYGYGYYPPYFYQNQAAYAAQGAVGGGQFAYGGRGGLGGYGNPGARGGQYGMDQFPGPQASSMHYGGGAMDYPGVGAGAPFNPQDQFIAGGGQSHGGAGGGGSKTSGSHASSHSHGHSHIGSAHDHLSGGPHGGVQSGNKAQGGASGGPSFGGGGYGGNQSVGSHIGGGGYQGRNPGLDQAGAQSGWAGGQYQAPGGAHTWMSHGPQGGSHAMGFGQQAGAMTSSHSHGNPNMMQQQQQQQQQQFQGYGRGGAGGMSSGAQNWS</sequence>
<feature type="compositionally biased region" description="Polar residues" evidence="1">
    <location>
        <begin position="704"/>
        <end position="730"/>
    </location>
</feature>
<evidence type="ECO:0000256" key="1">
    <source>
        <dbReference type="SAM" id="MobiDB-lite"/>
    </source>
</evidence>
<feature type="compositionally biased region" description="Low complexity" evidence="1">
    <location>
        <begin position="251"/>
        <end position="289"/>
    </location>
</feature>
<feature type="compositionally biased region" description="Gly residues" evidence="1">
    <location>
        <begin position="1012"/>
        <end position="1021"/>
    </location>
</feature>
<feature type="compositionally biased region" description="Polar residues" evidence="1">
    <location>
        <begin position="491"/>
        <end position="501"/>
    </location>
</feature>
<feature type="compositionally biased region" description="Low complexity" evidence="1">
    <location>
        <begin position="97"/>
        <end position="111"/>
    </location>
</feature>
<feature type="compositionally biased region" description="Low complexity" evidence="1">
    <location>
        <begin position="944"/>
        <end position="958"/>
    </location>
</feature>
<gene>
    <name evidence="2" type="ORF">Naga_100036g23</name>
</gene>
<feature type="compositionally biased region" description="Low complexity" evidence="1">
    <location>
        <begin position="296"/>
        <end position="313"/>
    </location>
</feature>
<dbReference type="OrthoDB" id="10473779at2759"/>
<dbReference type="Proteomes" id="UP000019335">
    <property type="component" value="Chromosome 5"/>
</dbReference>
<feature type="region of interest" description="Disordered" evidence="1">
    <location>
        <begin position="482"/>
        <end position="635"/>
    </location>
</feature>
<feature type="compositionally biased region" description="Gly residues" evidence="1">
    <location>
        <begin position="155"/>
        <end position="173"/>
    </location>
</feature>
<feature type="compositionally biased region" description="Low complexity" evidence="1">
    <location>
        <begin position="614"/>
        <end position="632"/>
    </location>
</feature>
<feature type="region of interest" description="Disordered" evidence="1">
    <location>
        <begin position="406"/>
        <end position="433"/>
    </location>
</feature>
<dbReference type="AlphaFoldDB" id="W7U667"/>
<protein>
    <submittedName>
        <fullName evidence="2">Uncharacterized protein</fullName>
    </submittedName>
</protein>
<comment type="caution">
    <text evidence="2">The sequence shown here is derived from an EMBL/GenBank/DDBJ whole genome shotgun (WGS) entry which is preliminary data.</text>
</comment>